<dbReference type="Gene3D" id="3.40.50.880">
    <property type="match status" value="1"/>
</dbReference>
<dbReference type="GO" id="GO:0005829">
    <property type="term" value="C:cytosol"/>
    <property type="evidence" value="ECO:0007669"/>
    <property type="project" value="TreeGrafter"/>
</dbReference>
<evidence type="ECO:0000313" key="4">
    <source>
        <dbReference type="Proteomes" id="UP000236621"/>
    </source>
</evidence>
<comment type="caution">
    <text evidence="3">The sequence shown here is derived from an EMBL/GenBank/DDBJ whole genome shotgun (WGS) entry which is preliminary data.</text>
</comment>
<feature type="non-terminal residue" evidence="3">
    <location>
        <position position="1"/>
    </location>
</feature>
<protein>
    <submittedName>
        <fullName evidence="3">Glutamine amidotransferase-like protein</fullName>
    </submittedName>
</protein>
<dbReference type="AlphaFoldDB" id="A0A2K3Q845"/>
<evidence type="ECO:0000256" key="1">
    <source>
        <dbReference type="SAM" id="MobiDB-lite"/>
    </source>
</evidence>
<keyword evidence="3" id="KW-0808">Transferase</keyword>
<dbReference type="CDD" id="cd01741">
    <property type="entry name" value="GATase1_1"/>
    <property type="match status" value="1"/>
</dbReference>
<sequence>GPTPPSSPSIGTTARRPRPRPRPRLDRASTATSSPASTMRPQPTRRLRLAVLECDTPQPQTRALYGNYTGVFTALLGAAARTLDPPADLASLASIAGYDVVNEPHAYPALEDIDAVLLTGSRHTAFDDDPWIENLVAFTKRALDGGRVKVVGICFGHQIVGRALGARVSQSDKGWEVAVTEVDLTEQGRDVFQLDKMRIHQMHRDIVADFPPDAVPLGSTAVCAVQGMYVPGRYITVQGHPEFTGEIVSEILFNRHAVGIFTDDVYEDGMRRAAVPHDGVAIGKAFLKFMREG</sequence>
<dbReference type="Proteomes" id="UP000236621">
    <property type="component" value="Unassembled WGS sequence"/>
</dbReference>
<feature type="region of interest" description="Disordered" evidence="1">
    <location>
        <begin position="1"/>
        <end position="44"/>
    </location>
</feature>
<reference evidence="3 4" key="1">
    <citation type="submission" date="2017-08" db="EMBL/GenBank/DDBJ databases">
        <title>Harnessing the power of phylogenomics to disentangle the directionality and signatures of interkingdom host jumping in the parasitic fungal genus Tolypocladium.</title>
        <authorList>
            <person name="Quandt C.A."/>
            <person name="Patterson W."/>
            <person name="Spatafora J.W."/>
        </authorList>
    </citation>
    <scope>NUCLEOTIDE SEQUENCE [LARGE SCALE GENOMIC DNA]</scope>
    <source>
        <strain evidence="3 4">CBS 113982</strain>
    </source>
</reference>
<feature type="domain" description="Glutamine amidotransferase" evidence="2">
    <location>
        <begin position="110"/>
        <end position="254"/>
    </location>
</feature>
<dbReference type="InterPro" id="IPR017926">
    <property type="entry name" value="GATASE"/>
</dbReference>
<accession>A0A2K3Q845</accession>
<dbReference type="PANTHER" id="PTHR42695:SF5">
    <property type="entry name" value="GLUTAMINE AMIDOTRANSFERASE YLR126C-RELATED"/>
    <property type="match status" value="1"/>
</dbReference>
<evidence type="ECO:0000259" key="2">
    <source>
        <dbReference type="Pfam" id="PF00117"/>
    </source>
</evidence>
<dbReference type="STRING" id="45235.A0A2K3Q845"/>
<dbReference type="GO" id="GO:0016740">
    <property type="term" value="F:transferase activity"/>
    <property type="evidence" value="ECO:0007669"/>
    <property type="project" value="UniProtKB-KW"/>
</dbReference>
<dbReference type="SUPFAM" id="SSF52317">
    <property type="entry name" value="Class I glutamine amidotransferase-like"/>
    <property type="match status" value="1"/>
</dbReference>
<name>A0A2K3Q845_9HYPO</name>
<feature type="compositionally biased region" description="Low complexity" evidence="1">
    <location>
        <begin position="28"/>
        <end position="38"/>
    </location>
</feature>
<dbReference type="PROSITE" id="PS51273">
    <property type="entry name" value="GATASE_TYPE_1"/>
    <property type="match status" value="1"/>
</dbReference>
<dbReference type="PANTHER" id="PTHR42695">
    <property type="entry name" value="GLUTAMINE AMIDOTRANSFERASE YLR126C-RELATED"/>
    <property type="match status" value="1"/>
</dbReference>
<dbReference type="InterPro" id="IPR029062">
    <property type="entry name" value="Class_I_gatase-like"/>
</dbReference>
<dbReference type="InterPro" id="IPR044992">
    <property type="entry name" value="ChyE-like"/>
</dbReference>
<keyword evidence="4" id="KW-1185">Reference proteome</keyword>
<dbReference type="Pfam" id="PF00117">
    <property type="entry name" value="GATase"/>
    <property type="match status" value="1"/>
</dbReference>
<keyword evidence="3" id="KW-0315">Glutamine amidotransferase</keyword>
<dbReference type="GO" id="GO:0005634">
    <property type="term" value="C:nucleus"/>
    <property type="evidence" value="ECO:0007669"/>
    <property type="project" value="TreeGrafter"/>
</dbReference>
<evidence type="ECO:0000313" key="3">
    <source>
        <dbReference type="EMBL" id="PNY23709.1"/>
    </source>
</evidence>
<proteinExistence type="predicted"/>
<organism evidence="3 4">
    <name type="scientific">Tolypocladium capitatum</name>
    <dbReference type="NCBI Taxonomy" id="45235"/>
    <lineage>
        <taxon>Eukaryota</taxon>
        <taxon>Fungi</taxon>
        <taxon>Dikarya</taxon>
        <taxon>Ascomycota</taxon>
        <taxon>Pezizomycotina</taxon>
        <taxon>Sordariomycetes</taxon>
        <taxon>Hypocreomycetidae</taxon>
        <taxon>Hypocreales</taxon>
        <taxon>Ophiocordycipitaceae</taxon>
        <taxon>Tolypocladium</taxon>
    </lineage>
</organism>
<dbReference type="EMBL" id="NRSZ01001055">
    <property type="protein sequence ID" value="PNY23709.1"/>
    <property type="molecule type" value="Genomic_DNA"/>
</dbReference>
<gene>
    <name evidence="3" type="ORF">TCAP_06354</name>
</gene>
<dbReference type="OrthoDB" id="92161at2759"/>